<evidence type="ECO:0000259" key="1">
    <source>
        <dbReference type="Pfam" id="PF01814"/>
    </source>
</evidence>
<dbReference type="Pfam" id="PF01814">
    <property type="entry name" value="Hemerythrin"/>
    <property type="match status" value="1"/>
</dbReference>
<reference evidence="2" key="2">
    <citation type="submission" date="2024-06" db="EMBL/GenBank/DDBJ databases">
        <authorList>
            <person name="Plum-Jensen L.E."/>
            <person name="Schramm A."/>
            <person name="Marshall I.P.G."/>
        </authorList>
    </citation>
    <scope>NUCLEOTIDE SEQUENCE</scope>
    <source>
        <strain evidence="2">Rat1</strain>
    </source>
</reference>
<dbReference type="KEGG" id="eaj:Q3M24_04345"/>
<name>A0AAU8LYK2_9BACT</name>
<protein>
    <submittedName>
        <fullName evidence="2">Hemerythrin domain-containing protein</fullName>
    </submittedName>
</protein>
<dbReference type="AlphaFoldDB" id="A0AAU8LYK2"/>
<reference evidence="2" key="1">
    <citation type="journal article" date="2024" name="Syst. Appl. Microbiol.">
        <title>First single-strain enrichments of Electrothrix cable bacteria, description of E. aestuarii sp. nov. and E. rattekaaiensis sp. nov., and proposal of a cable bacteria taxonomy following the rules of the SeqCode.</title>
        <authorList>
            <person name="Plum-Jensen L.E."/>
            <person name="Schramm A."/>
            <person name="Marshall I.P.G."/>
        </authorList>
    </citation>
    <scope>NUCLEOTIDE SEQUENCE</scope>
    <source>
        <strain evidence="2">Rat1</strain>
    </source>
</reference>
<dbReference type="Gene3D" id="1.20.120.520">
    <property type="entry name" value="nmb1532 protein domain like"/>
    <property type="match status" value="1"/>
</dbReference>
<dbReference type="EMBL" id="CP159373">
    <property type="protein sequence ID" value="XCN73994.1"/>
    <property type="molecule type" value="Genomic_DNA"/>
</dbReference>
<dbReference type="InterPro" id="IPR012312">
    <property type="entry name" value="Hemerythrin-like"/>
</dbReference>
<gene>
    <name evidence="2" type="ORF">Q3M24_04345</name>
</gene>
<feature type="domain" description="Hemerythrin-like" evidence="1">
    <location>
        <begin position="48"/>
        <end position="174"/>
    </location>
</feature>
<evidence type="ECO:0000313" key="2">
    <source>
        <dbReference type="EMBL" id="XCN73994.1"/>
    </source>
</evidence>
<organism evidence="2">
    <name type="scientific">Candidatus Electrothrix aestuarii</name>
    <dbReference type="NCBI Taxonomy" id="3062594"/>
    <lineage>
        <taxon>Bacteria</taxon>
        <taxon>Pseudomonadati</taxon>
        <taxon>Thermodesulfobacteriota</taxon>
        <taxon>Desulfobulbia</taxon>
        <taxon>Desulfobulbales</taxon>
        <taxon>Desulfobulbaceae</taxon>
        <taxon>Candidatus Electrothrix</taxon>
    </lineage>
</organism>
<sequence>MRYKKAYPNAGAKYFSPLFPEGALHENEQNQNVMTDIKMDKLTKAYLDHGMISEEMTFFEKFVEGIDADEVEDYLVRIRKFSDEYIVNHFRFEEEEIFPLILKYGNEKEKKMVQMLKNDHVKILQKLDDFLKKVTSYGTHPSEEEIEEIMHSSRELLEMVLLHARKEDAHLFPNL</sequence>
<proteinExistence type="predicted"/>
<accession>A0AAU8LYK2</accession>